<dbReference type="CDD" id="cd17748">
    <property type="entry name" value="BRCT_DNA_ligase_like"/>
    <property type="match status" value="1"/>
</dbReference>
<evidence type="ECO:0000259" key="1">
    <source>
        <dbReference type="SMART" id="SM00479"/>
    </source>
</evidence>
<keyword evidence="3" id="KW-0548">Nucleotidyltransferase</keyword>
<evidence type="ECO:0000313" key="3">
    <source>
        <dbReference type="EMBL" id="SNW02071.1"/>
    </source>
</evidence>
<evidence type="ECO:0000313" key="4">
    <source>
        <dbReference type="Proteomes" id="UP000243706"/>
    </source>
</evidence>
<dbReference type="Gene3D" id="3.30.420.10">
    <property type="entry name" value="Ribonuclease H-like superfamily/Ribonuclease H"/>
    <property type="match status" value="1"/>
</dbReference>
<keyword evidence="2" id="KW-0067">ATP-binding</keyword>
<sequence length="314" mass="35936">MKKYDIAVIDFETMNEHTNSPCQVAISLIKDLSVEYIYNSYINPPNNFYSQENANIHQIPKEVILTAPSFDSIFDKIEKLLNESFFVVAHNANFDISVLNHTANTYNLTPKNFLYIDSVNIFKYFHQNISVSMNSLCDIYNIEKSGLHSAKYDVEALSKLLISLMKNEGFSSFLELIQSMKTQYIRFSKLANVQYTIKKTAFTKSSVKITDINKLKIEYNNLNLMNKNIVFTGEFENSKEKLMIQSRKNGAKVRSNVSAKTNILVEGIQNEKYVDENGLVSKQRKARAYKNQGVDIQIINEQGLISLLKGEIND</sequence>
<dbReference type="Proteomes" id="UP000243706">
    <property type="component" value="Chromosome 1"/>
</dbReference>
<feature type="domain" description="Exonuclease" evidence="1">
    <location>
        <begin position="5"/>
        <end position="170"/>
    </location>
</feature>
<dbReference type="GO" id="GO:0005829">
    <property type="term" value="C:cytosol"/>
    <property type="evidence" value="ECO:0007669"/>
    <property type="project" value="TreeGrafter"/>
</dbReference>
<dbReference type="InterPro" id="IPR012337">
    <property type="entry name" value="RNaseH-like_sf"/>
</dbReference>
<dbReference type="EMBL" id="LT906464">
    <property type="protein sequence ID" value="SNW02071.1"/>
    <property type="molecule type" value="Genomic_DNA"/>
</dbReference>
<dbReference type="GO" id="GO:0003676">
    <property type="term" value="F:nucleic acid binding"/>
    <property type="evidence" value="ECO:0007669"/>
    <property type="project" value="InterPro"/>
</dbReference>
<dbReference type="SUPFAM" id="SSF52113">
    <property type="entry name" value="BRCT domain"/>
    <property type="match status" value="1"/>
</dbReference>
<dbReference type="PANTHER" id="PTHR30231:SF42">
    <property type="entry name" value="EXONUCLEASE"/>
    <property type="match status" value="1"/>
</dbReference>
<dbReference type="RefSeq" id="WP_095116490.1">
    <property type="nucleotide sequence ID" value="NZ_BMCB01000001.1"/>
</dbReference>
<name>A0A240C1T0_9STAP</name>
<evidence type="ECO:0000313" key="5">
    <source>
        <dbReference type="Proteomes" id="UP000652995"/>
    </source>
</evidence>
<dbReference type="InterPro" id="IPR036420">
    <property type="entry name" value="BRCT_dom_sf"/>
</dbReference>
<dbReference type="GO" id="GO:0004386">
    <property type="term" value="F:helicase activity"/>
    <property type="evidence" value="ECO:0007669"/>
    <property type="project" value="UniProtKB-KW"/>
</dbReference>
<dbReference type="Gene3D" id="3.40.50.10190">
    <property type="entry name" value="BRCT domain"/>
    <property type="match status" value="1"/>
</dbReference>
<keyword evidence="2" id="KW-0347">Helicase</keyword>
<dbReference type="PANTHER" id="PTHR30231">
    <property type="entry name" value="DNA POLYMERASE III SUBUNIT EPSILON"/>
    <property type="match status" value="1"/>
</dbReference>
<dbReference type="InterPro" id="IPR013520">
    <property type="entry name" value="Ribonucl_H"/>
</dbReference>
<dbReference type="InterPro" id="IPR036397">
    <property type="entry name" value="RNaseH_sf"/>
</dbReference>
<proteinExistence type="predicted"/>
<reference evidence="2" key="1">
    <citation type="journal article" date="2014" name="Int. J. Syst. Evol. Microbiol.">
        <title>Complete genome of a new Firmicutes species belonging to the dominant human colonic microbiota ('Ruminococcus bicirculans') reveals two chromosomes and a selective capacity to utilize plant glucans.</title>
        <authorList>
            <consortium name="NISC Comparative Sequencing Program"/>
            <person name="Wegmann U."/>
            <person name="Louis P."/>
            <person name="Goesmann A."/>
            <person name="Henrissat B."/>
            <person name="Duncan S.H."/>
            <person name="Flint H.J."/>
        </authorList>
    </citation>
    <scope>NUCLEOTIDE SEQUENCE</scope>
    <source>
        <strain evidence="2">CCM 4175</strain>
    </source>
</reference>
<accession>A0A240C1T0</accession>
<dbReference type="SMART" id="SM00479">
    <property type="entry name" value="EXOIII"/>
    <property type="match status" value="1"/>
</dbReference>
<keyword evidence="2" id="KW-0547">Nucleotide-binding</keyword>
<dbReference type="SUPFAM" id="SSF53098">
    <property type="entry name" value="Ribonuclease H-like"/>
    <property type="match status" value="1"/>
</dbReference>
<dbReference type="GO" id="GO:0003887">
    <property type="term" value="F:DNA-directed DNA polymerase activity"/>
    <property type="evidence" value="ECO:0007669"/>
    <property type="project" value="UniProtKB-EC"/>
</dbReference>
<dbReference type="Pfam" id="PF00929">
    <property type="entry name" value="RNase_T"/>
    <property type="match status" value="1"/>
</dbReference>
<keyword evidence="5" id="KW-1185">Reference proteome</keyword>
<evidence type="ECO:0000313" key="2">
    <source>
        <dbReference type="EMBL" id="GGA79991.1"/>
    </source>
</evidence>
<protein>
    <submittedName>
        <fullName evidence="2">ATP-dependent helicase</fullName>
    </submittedName>
    <submittedName>
        <fullName evidence="3">DNA polymerase III subunit alpha</fullName>
        <ecNumber evidence="3">2.7.7.7</ecNumber>
    </submittedName>
</protein>
<reference evidence="3 4" key="2">
    <citation type="submission" date="2017-06" db="EMBL/GenBank/DDBJ databases">
        <authorList>
            <consortium name="Pathogen Informatics"/>
        </authorList>
    </citation>
    <scope>NUCLEOTIDE SEQUENCE [LARGE SCALE GENOMIC DNA]</scope>
    <source>
        <strain evidence="3 4">NCTC13833</strain>
    </source>
</reference>
<dbReference type="Proteomes" id="UP000652995">
    <property type="component" value="Unassembled WGS sequence"/>
</dbReference>
<reference evidence="2" key="4">
    <citation type="submission" date="2024-05" db="EMBL/GenBank/DDBJ databases">
        <authorList>
            <person name="Sun Q."/>
            <person name="Sedlacek I."/>
        </authorList>
    </citation>
    <scope>NUCLEOTIDE SEQUENCE</scope>
    <source>
        <strain evidence="2">CCM 4175</strain>
    </source>
</reference>
<dbReference type="EMBL" id="BMCB01000001">
    <property type="protein sequence ID" value="GGA79991.1"/>
    <property type="molecule type" value="Genomic_DNA"/>
</dbReference>
<dbReference type="AlphaFoldDB" id="A0A240C1T0"/>
<reference evidence="5" key="3">
    <citation type="journal article" date="2019" name="Int. J. Syst. Evol. Microbiol.">
        <title>The Global Catalogue of Microorganisms (GCM) 10K type strain sequencing project: providing services to taxonomists for standard genome sequencing and annotation.</title>
        <authorList>
            <consortium name="The Broad Institute Genomics Platform"/>
            <consortium name="The Broad Institute Genome Sequencing Center for Infectious Disease"/>
            <person name="Wu L."/>
            <person name="Ma J."/>
        </authorList>
    </citation>
    <scope>NUCLEOTIDE SEQUENCE [LARGE SCALE GENOMIC DNA]</scope>
    <source>
        <strain evidence="5">CCM 4175</strain>
    </source>
</reference>
<dbReference type="EC" id="2.7.7.7" evidence="3"/>
<organism evidence="3 4">
    <name type="scientific">Staphylococcus muscae</name>
    <dbReference type="NCBI Taxonomy" id="1294"/>
    <lineage>
        <taxon>Bacteria</taxon>
        <taxon>Bacillati</taxon>
        <taxon>Bacillota</taxon>
        <taxon>Bacilli</taxon>
        <taxon>Bacillales</taxon>
        <taxon>Staphylococcaceae</taxon>
        <taxon>Staphylococcus</taxon>
    </lineage>
</organism>
<gene>
    <name evidence="2" type="ORF">GCM10007183_00170</name>
    <name evidence="3" type="ORF">SAMEA4412661_00933</name>
</gene>
<keyword evidence="2" id="KW-0378">Hydrolase</keyword>
<dbReference type="GO" id="GO:0008408">
    <property type="term" value="F:3'-5' exonuclease activity"/>
    <property type="evidence" value="ECO:0007669"/>
    <property type="project" value="TreeGrafter"/>
</dbReference>
<keyword evidence="3" id="KW-0808">Transferase</keyword>